<dbReference type="SUPFAM" id="SSF51621">
    <property type="entry name" value="Phosphoenolpyruvate/pyruvate domain"/>
    <property type="match status" value="1"/>
</dbReference>
<dbReference type="PANTHER" id="PTHR11817">
    <property type="entry name" value="PYRUVATE KINASE"/>
    <property type="match status" value="1"/>
</dbReference>
<evidence type="ECO:0000256" key="7">
    <source>
        <dbReference type="ARBA" id="ARBA00022741"/>
    </source>
</evidence>
<dbReference type="InterPro" id="IPR015793">
    <property type="entry name" value="Pyrv_Knase_brl"/>
</dbReference>
<evidence type="ECO:0000313" key="17">
    <source>
        <dbReference type="EMBL" id="KAI3434822.1"/>
    </source>
</evidence>
<evidence type="ECO:0000256" key="9">
    <source>
        <dbReference type="ARBA" id="ARBA00022840"/>
    </source>
</evidence>
<dbReference type="GO" id="GO:0004743">
    <property type="term" value="F:pyruvate kinase activity"/>
    <property type="evidence" value="ECO:0007669"/>
    <property type="project" value="UniProtKB-EC"/>
</dbReference>
<dbReference type="AlphaFoldDB" id="A0A9D4TU78"/>
<keyword evidence="11" id="KW-0324">Glycolysis</keyword>
<feature type="domain" description="Pyruvate kinase C-terminal" evidence="16">
    <location>
        <begin position="574"/>
        <end position="689"/>
    </location>
</feature>
<dbReference type="GO" id="GO:0005524">
    <property type="term" value="F:ATP binding"/>
    <property type="evidence" value="ECO:0007669"/>
    <property type="project" value="UniProtKB-KW"/>
</dbReference>
<keyword evidence="8" id="KW-0418">Kinase</keyword>
<sequence length="1056" mass="113418">MPLRQYGKAKAHVFLDVEMEEVVRPVTPGELRCGWGTKVVATIGPSCQDVPTLARLLQAGLTCARVDLSWGTTDNHVRSLQNLDEAMKQTRLLCSVWLDTTGREVMVRRPIEYDSQGWPRQAAGDIKLHKDQVFKITTDPTAVASPTLYPVIHPGFTRLVEVGQSLQIGAHLATGTEGSSLFAEVVDVAESEVTCVASNDAVLDGVLSVVLCHGEDEDFQSDFGLPLVTEHDVECMKRMGRDFEIDYVSVSFCNSVDDLYSMRHLLDSLSMQQTKIIAKGWGMLPAVIHQLQLPEMLVERKAAVRNFEAIAHAADGIIMSRGNLGLDFEAEVMALLQKRIISRCNQLGKPVLITRIVDTMVSSPRPTRAEATDVANAVLDGVDGLLLGAETLRGKFPVETVQTVLKLAGAAEAHFDYHTHHENLMAEAYEEEVAFRRADMSLSDLGMYSFQNTTSQRHRANGAGLSPHTSASSEHVAGSGDPAVLSGPTAVQGIGTGPAGGIELAAAGGKAPPQHHAQHSSDSASTSGTPFVRQQSCATPYISAFGSLPPRFDERSPQLNRVLLTHAPYMSKLESLASSATRTAEKINAGLIVVSVQSGRTVSLVAKYRPPMPIMAVVVPKLKSDALGWSLDGKYLARQTLVLRGVVPMLAAPMSDSAGSEDLLSEAIHAAFLQRLVKPLDFVVCIMSHRGSMAVKVVQVNTGGAGMRSMGGGDTSPLGGTGLADGVPDHSPFGAYFVPPSQRLDLGFSPSRTLSGRPTMMMPASPRRFHLDTVTRSGGGAFLHATASEAQSCHDQPYVGVSVSAEVATGHPGRLLRGPLSIPSMATFTRRMDFEDVMAAQIIGYPFDIAVCDVECKSLVVDTKDEPLYGAKEEPYTASCSALVKTEPTLDPTLPPPPPSSPAPAPPSTPQAGVTTRSRTQSAASTLVTTAIVPSTKPRLDKMKAKAPPTAQVTKKKGAVSSVKKKRASGSRKPTNKPRGRPAHRAPRPLPSRSLQYKHGVTTNAIWRKLQALLKSLRPKDAEIVCLNQNGKLTFNTKRLKAEGVCSWEQFCLTYM</sequence>
<dbReference type="GO" id="GO:0030955">
    <property type="term" value="F:potassium ion binding"/>
    <property type="evidence" value="ECO:0007669"/>
    <property type="project" value="InterPro"/>
</dbReference>
<evidence type="ECO:0000256" key="14">
    <source>
        <dbReference type="SAM" id="MobiDB-lite"/>
    </source>
</evidence>
<protein>
    <recommendedName>
        <fullName evidence="4">pyruvate kinase</fullName>
        <ecNumber evidence="4">2.7.1.40</ecNumber>
    </recommendedName>
</protein>
<evidence type="ECO:0000259" key="16">
    <source>
        <dbReference type="Pfam" id="PF02887"/>
    </source>
</evidence>
<evidence type="ECO:0000256" key="5">
    <source>
        <dbReference type="ARBA" id="ARBA00022679"/>
    </source>
</evidence>
<reference evidence="17" key="1">
    <citation type="journal article" date="2019" name="Plant J.">
        <title>Chlorella vulgaris genome assembly and annotation reveals the molecular basis for metabolic acclimation to high light conditions.</title>
        <authorList>
            <person name="Cecchin M."/>
            <person name="Marcolungo L."/>
            <person name="Rossato M."/>
            <person name="Girolomoni L."/>
            <person name="Cosentino E."/>
            <person name="Cuine S."/>
            <person name="Li-Beisson Y."/>
            <person name="Delledonne M."/>
            <person name="Ballottari M."/>
        </authorList>
    </citation>
    <scope>NUCLEOTIDE SEQUENCE</scope>
    <source>
        <strain evidence="17">211/11P</strain>
    </source>
</reference>
<evidence type="ECO:0000256" key="1">
    <source>
        <dbReference type="ARBA" id="ARBA00001958"/>
    </source>
</evidence>
<name>A0A9D4TU78_CHLVU</name>
<feature type="region of interest" description="Disordered" evidence="14">
    <location>
        <begin position="887"/>
        <end position="994"/>
    </location>
</feature>
<evidence type="ECO:0000256" key="10">
    <source>
        <dbReference type="ARBA" id="ARBA00022842"/>
    </source>
</evidence>
<proteinExistence type="inferred from homology"/>
<organism evidence="17 18">
    <name type="scientific">Chlorella vulgaris</name>
    <name type="common">Green alga</name>
    <dbReference type="NCBI Taxonomy" id="3077"/>
    <lineage>
        <taxon>Eukaryota</taxon>
        <taxon>Viridiplantae</taxon>
        <taxon>Chlorophyta</taxon>
        <taxon>core chlorophytes</taxon>
        <taxon>Trebouxiophyceae</taxon>
        <taxon>Chlorellales</taxon>
        <taxon>Chlorellaceae</taxon>
        <taxon>Chlorella clade</taxon>
        <taxon>Chlorella</taxon>
    </lineage>
</organism>
<dbReference type="InterPro" id="IPR015806">
    <property type="entry name" value="Pyrv_Knase_insert_dom_sf"/>
</dbReference>
<dbReference type="GO" id="GO:0016301">
    <property type="term" value="F:kinase activity"/>
    <property type="evidence" value="ECO:0007669"/>
    <property type="project" value="UniProtKB-KW"/>
</dbReference>
<gene>
    <name evidence="17" type="ORF">D9Q98_002878</name>
</gene>
<dbReference type="Gene3D" id="3.40.1380.20">
    <property type="entry name" value="Pyruvate kinase, C-terminal domain"/>
    <property type="match status" value="1"/>
</dbReference>
<dbReference type="OrthoDB" id="108365at2759"/>
<comment type="catalytic activity">
    <reaction evidence="13">
        <text>pyruvate + ATP = phosphoenolpyruvate + ADP + H(+)</text>
        <dbReference type="Rhea" id="RHEA:18157"/>
        <dbReference type="ChEBI" id="CHEBI:15361"/>
        <dbReference type="ChEBI" id="CHEBI:15378"/>
        <dbReference type="ChEBI" id="CHEBI:30616"/>
        <dbReference type="ChEBI" id="CHEBI:58702"/>
        <dbReference type="ChEBI" id="CHEBI:456216"/>
        <dbReference type="EC" id="2.7.1.40"/>
    </reaction>
</comment>
<evidence type="ECO:0000259" key="15">
    <source>
        <dbReference type="Pfam" id="PF00224"/>
    </source>
</evidence>
<feature type="compositionally biased region" description="Pro residues" evidence="14">
    <location>
        <begin position="893"/>
        <end position="909"/>
    </location>
</feature>
<dbReference type="SUPFAM" id="SSF52935">
    <property type="entry name" value="PK C-terminal domain-like"/>
    <property type="match status" value="1"/>
</dbReference>
<evidence type="ECO:0000256" key="6">
    <source>
        <dbReference type="ARBA" id="ARBA00022723"/>
    </source>
</evidence>
<evidence type="ECO:0000256" key="2">
    <source>
        <dbReference type="ARBA" id="ARBA00004997"/>
    </source>
</evidence>
<dbReference type="Gene3D" id="3.20.20.60">
    <property type="entry name" value="Phosphoenolpyruvate-binding domains"/>
    <property type="match status" value="1"/>
</dbReference>
<evidence type="ECO:0000313" key="18">
    <source>
        <dbReference type="Proteomes" id="UP001055712"/>
    </source>
</evidence>
<accession>A0A9D4TU78</accession>
<dbReference type="GO" id="GO:0000287">
    <property type="term" value="F:magnesium ion binding"/>
    <property type="evidence" value="ECO:0007669"/>
    <property type="project" value="InterPro"/>
</dbReference>
<feature type="domain" description="Pyruvate kinase barrel" evidence="15">
    <location>
        <begin position="37"/>
        <end position="401"/>
    </location>
</feature>
<keyword evidence="5" id="KW-0808">Transferase</keyword>
<evidence type="ECO:0000256" key="13">
    <source>
        <dbReference type="ARBA" id="ARBA00048152"/>
    </source>
</evidence>
<dbReference type="InterPro" id="IPR015795">
    <property type="entry name" value="Pyrv_Knase_C"/>
</dbReference>
<comment type="cofactor">
    <cofactor evidence="1">
        <name>K(+)</name>
        <dbReference type="ChEBI" id="CHEBI:29103"/>
    </cofactor>
</comment>
<comment type="caution">
    <text evidence="17">The sequence shown here is derived from an EMBL/GenBank/DDBJ whole genome shotgun (WGS) entry which is preliminary data.</text>
</comment>
<dbReference type="InterPro" id="IPR001697">
    <property type="entry name" value="Pyr_Knase"/>
</dbReference>
<keyword evidence="9" id="KW-0067">ATP-binding</keyword>
<feature type="compositionally biased region" description="Basic residues" evidence="14">
    <location>
        <begin position="954"/>
        <end position="987"/>
    </location>
</feature>
<dbReference type="Gene3D" id="2.40.33.10">
    <property type="entry name" value="PK beta-barrel domain-like"/>
    <property type="match status" value="1"/>
</dbReference>
<dbReference type="Pfam" id="PF00224">
    <property type="entry name" value="PK"/>
    <property type="match status" value="1"/>
</dbReference>
<dbReference type="EC" id="2.7.1.40" evidence="4"/>
<reference evidence="17" key="2">
    <citation type="submission" date="2020-11" db="EMBL/GenBank/DDBJ databases">
        <authorList>
            <person name="Cecchin M."/>
            <person name="Marcolungo L."/>
            <person name="Rossato M."/>
            <person name="Girolomoni L."/>
            <person name="Cosentino E."/>
            <person name="Cuine S."/>
            <person name="Li-Beisson Y."/>
            <person name="Delledonne M."/>
            <person name="Ballottari M."/>
        </authorList>
    </citation>
    <scope>NUCLEOTIDE SEQUENCE</scope>
    <source>
        <strain evidence="17">211/11P</strain>
        <tissue evidence="17">Whole cell</tissue>
    </source>
</reference>
<dbReference type="InterPro" id="IPR015813">
    <property type="entry name" value="Pyrv/PenolPyrv_kinase-like_dom"/>
</dbReference>
<evidence type="ECO:0000256" key="4">
    <source>
        <dbReference type="ARBA" id="ARBA00012142"/>
    </source>
</evidence>
<comment type="pathway">
    <text evidence="2">Carbohydrate degradation; glycolysis; pyruvate from D-glyceraldehyde 3-phosphate: step 5/5.</text>
</comment>
<dbReference type="Pfam" id="PF02887">
    <property type="entry name" value="PK_C"/>
    <property type="match status" value="1"/>
</dbReference>
<keyword evidence="6" id="KW-0479">Metal-binding</keyword>
<dbReference type="InterPro" id="IPR036918">
    <property type="entry name" value="Pyrv_Knase_C_sf"/>
</dbReference>
<dbReference type="InterPro" id="IPR040442">
    <property type="entry name" value="Pyrv_kinase-like_dom_sf"/>
</dbReference>
<evidence type="ECO:0000256" key="3">
    <source>
        <dbReference type="ARBA" id="ARBA00008663"/>
    </source>
</evidence>
<keyword evidence="10" id="KW-0460">Magnesium</keyword>
<feature type="compositionally biased region" description="Low complexity" evidence="14">
    <location>
        <begin position="915"/>
        <end position="926"/>
    </location>
</feature>
<evidence type="ECO:0000256" key="12">
    <source>
        <dbReference type="ARBA" id="ARBA00023317"/>
    </source>
</evidence>
<dbReference type="Proteomes" id="UP001055712">
    <property type="component" value="Unassembled WGS sequence"/>
</dbReference>
<keyword evidence="18" id="KW-1185">Reference proteome</keyword>
<evidence type="ECO:0000256" key="8">
    <source>
        <dbReference type="ARBA" id="ARBA00022777"/>
    </source>
</evidence>
<comment type="similarity">
    <text evidence="3">Belongs to the pyruvate kinase family.</text>
</comment>
<keyword evidence="12" id="KW-0670">Pyruvate</keyword>
<dbReference type="EMBL" id="SIDB01000003">
    <property type="protein sequence ID" value="KAI3434822.1"/>
    <property type="molecule type" value="Genomic_DNA"/>
</dbReference>
<evidence type="ECO:0000256" key="11">
    <source>
        <dbReference type="ARBA" id="ARBA00023152"/>
    </source>
</evidence>
<keyword evidence="7" id="KW-0547">Nucleotide-binding</keyword>
<feature type="region of interest" description="Disordered" evidence="14">
    <location>
        <begin position="456"/>
        <end position="531"/>
    </location>
</feature>